<keyword evidence="4" id="KW-0732">Signal</keyword>
<evidence type="ECO:0000256" key="1">
    <source>
        <dbReference type="ARBA" id="ARBA00023186"/>
    </source>
</evidence>
<dbReference type="Pfam" id="PF08238">
    <property type="entry name" value="Sel1"/>
    <property type="match status" value="2"/>
</dbReference>
<dbReference type="PANTHER" id="PTHR11102:SF160">
    <property type="entry name" value="ERAD-ASSOCIATED E3 UBIQUITIN-PROTEIN LIGASE COMPONENT HRD3"/>
    <property type="match status" value="1"/>
</dbReference>
<keyword evidence="2" id="KW-0175">Coiled coil</keyword>
<gene>
    <name evidence="5" type="ORF">PUN32_04760</name>
</gene>
<keyword evidence="6" id="KW-1185">Reference proteome</keyword>
<evidence type="ECO:0000256" key="4">
    <source>
        <dbReference type="SAM" id="SignalP"/>
    </source>
</evidence>
<dbReference type="Gene3D" id="1.10.287.110">
    <property type="entry name" value="DnaJ domain"/>
    <property type="match status" value="1"/>
</dbReference>
<evidence type="ECO:0000256" key="3">
    <source>
        <dbReference type="SAM" id="Phobius"/>
    </source>
</evidence>
<protein>
    <submittedName>
        <fullName evidence="5">Molecular chaperone DnaJ</fullName>
    </submittedName>
</protein>
<feature type="chain" id="PRO_5045210375" evidence="4">
    <location>
        <begin position="19"/>
        <end position="337"/>
    </location>
</feature>
<comment type="caution">
    <text evidence="5">The sequence shown here is derived from an EMBL/GenBank/DDBJ whole genome shotgun (WGS) entry which is preliminary data.</text>
</comment>
<dbReference type="RefSeq" id="WP_274722014.1">
    <property type="nucleotide sequence ID" value="NZ_JARBFT010000003.1"/>
</dbReference>
<dbReference type="InterPro" id="IPR011990">
    <property type="entry name" value="TPR-like_helical_dom_sf"/>
</dbReference>
<feature type="signal peptide" evidence="4">
    <location>
        <begin position="1"/>
        <end position="18"/>
    </location>
</feature>
<dbReference type="EMBL" id="JARBFT010000003">
    <property type="protein sequence ID" value="MDE1514324.1"/>
    <property type="molecule type" value="Genomic_DNA"/>
</dbReference>
<accession>A0ABT5UY90</accession>
<dbReference type="InterPro" id="IPR036869">
    <property type="entry name" value="J_dom_sf"/>
</dbReference>
<evidence type="ECO:0000313" key="6">
    <source>
        <dbReference type="Proteomes" id="UP001216189"/>
    </source>
</evidence>
<dbReference type="InterPro" id="IPR050767">
    <property type="entry name" value="Sel1_AlgK"/>
</dbReference>
<name>A0ABT5UY90_9VIBR</name>
<keyword evidence="1" id="KW-0143">Chaperone</keyword>
<sequence length="337" mass="38735">MSLRRLWLCLLLSCPLAANELSELLSLANAQNPQAQYQLALAYQTGSSVTQNQHEAFYWFLQAAEQQHPAAMAQVANSYMTGQGVEPDALQTQYWLTQLALSGNIRATTTLAAWYQQQTAPISTFDLAEIWYRVHAKQDPQAEQGYADLLEQKFNQQREKQLNSIAQFDQLIDQDLSLPATTHEPTSQQDTQTDWWPFTLSILSLLMMALIIVLRRHWPPRHRRLAAPDRELHTQLQAQQLTIKRQKQQLDQLLQTCQRLQQQSYNADQQKMVMALAQMGFEPTQSLDIKSVKLRYKQLSKIYHPDLGGSEQEMKRLNGAVKMVIDSLHHPQIKQTE</sequence>
<dbReference type="Proteomes" id="UP001216189">
    <property type="component" value="Unassembled WGS sequence"/>
</dbReference>
<dbReference type="SUPFAM" id="SSF81901">
    <property type="entry name" value="HCP-like"/>
    <property type="match status" value="1"/>
</dbReference>
<reference evidence="5 6" key="1">
    <citation type="submission" date="2023-02" db="EMBL/GenBank/DDBJ databases">
        <title>Vibrio intestini sp. nov., a close relative of Vibrio cholerae isolated from the intestine of Healthy Culter dabryi.</title>
        <authorList>
            <person name="Wu N."/>
        </authorList>
    </citation>
    <scope>NUCLEOTIDE SEQUENCE [LARGE SCALE GENOMIC DNA]</scope>
    <source>
        <strain evidence="5 6">DSL-7</strain>
    </source>
</reference>
<dbReference type="SMART" id="SM00671">
    <property type="entry name" value="SEL1"/>
    <property type="match status" value="2"/>
</dbReference>
<keyword evidence="3" id="KW-1133">Transmembrane helix</keyword>
<evidence type="ECO:0000256" key="2">
    <source>
        <dbReference type="SAM" id="Coils"/>
    </source>
</evidence>
<feature type="transmembrane region" description="Helical" evidence="3">
    <location>
        <begin position="195"/>
        <end position="214"/>
    </location>
</feature>
<proteinExistence type="predicted"/>
<evidence type="ECO:0000313" key="5">
    <source>
        <dbReference type="EMBL" id="MDE1514324.1"/>
    </source>
</evidence>
<keyword evidence="3" id="KW-0812">Transmembrane</keyword>
<dbReference type="InterPro" id="IPR006597">
    <property type="entry name" value="Sel1-like"/>
</dbReference>
<organism evidence="5 6">
    <name type="scientific">Vibrio chanodichtyis</name>
    <dbReference type="NCBI Taxonomy" id="3027932"/>
    <lineage>
        <taxon>Bacteria</taxon>
        <taxon>Pseudomonadati</taxon>
        <taxon>Pseudomonadota</taxon>
        <taxon>Gammaproteobacteria</taxon>
        <taxon>Vibrionales</taxon>
        <taxon>Vibrionaceae</taxon>
        <taxon>Vibrio</taxon>
    </lineage>
</organism>
<dbReference type="Gene3D" id="1.25.40.10">
    <property type="entry name" value="Tetratricopeptide repeat domain"/>
    <property type="match status" value="1"/>
</dbReference>
<dbReference type="SUPFAM" id="SSF46565">
    <property type="entry name" value="Chaperone J-domain"/>
    <property type="match status" value="1"/>
</dbReference>
<feature type="coiled-coil region" evidence="2">
    <location>
        <begin position="236"/>
        <end position="270"/>
    </location>
</feature>
<dbReference type="PANTHER" id="PTHR11102">
    <property type="entry name" value="SEL-1-LIKE PROTEIN"/>
    <property type="match status" value="1"/>
</dbReference>
<keyword evidence="3" id="KW-0472">Membrane</keyword>